<protein>
    <recommendedName>
        <fullName evidence="2">Zinc-finger of transposase IS204/IS1001/IS1096/IS1165</fullName>
    </recommendedName>
</protein>
<name>A0A450YQR6_9GAMM</name>
<evidence type="ECO:0008006" key="2">
    <source>
        <dbReference type="Google" id="ProtNLM"/>
    </source>
</evidence>
<dbReference type="EMBL" id="CAADFT010000029">
    <property type="protein sequence ID" value="VFK43887.1"/>
    <property type="molecule type" value="Genomic_DNA"/>
</dbReference>
<proteinExistence type="predicted"/>
<accession>A0A450YQR6</accession>
<reference evidence="1" key="1">
    <citation type="submission" date="2019-02" db="EMBL/GenBank/DDBJ databases">
        <authorList>
            <person name="Gruber-Vodicka R. H."/>
            <person name="Seah K. B. B."/>
        </authorList>
    </citation>
    <scope>NUCLEOTIDE SEQUENCE</scope>
    <source>
        <strain evidence="1">BECK_BZ125</strain>
    </source>
</reference>
<sequence length="63" mass="7286">MSTSLLYHTWGIRGCTYVHTRYERGNTILRVRQKGVSLRSSCCGSRKVIKRGMIERPFRAVLV</sequence>
<organism evidence="1">
    <name type="scientific">Candidatus Kentrum sp. TC</name>
    <dbReference type="NCBI Taxonomy" id="2126339"/>
    <lineage>
        <taxon>Bacteria</taxon>
        <taxon>Pseudomonadati</taxon>
        <taxon>Pseudomonadota</taxon>
        <taxon>Gammaproteobacteria</taxon>
        <taxon>Candidatus Kentrum</taxon>
    </lineage>
</organism>
<gene>
    <name evidence="1" type="ORF">BECKTC1821E_GA0114239_102921</name>
</gene>
<evidence type="ECO:0000313" key="1">
    <source>
        <dbReference type="EMBL" id="VFK43887.1"/>
    </source>
</evidence>
<dbReference type="AlphaFoldDB" id="A0A450YQR6"/>